<dbReference type="Proteomes" id="UP001283341">
    <property type="component" value="Unassembled WGS sequence"/>
</dbReference>
<keyword evidence="1" id="KW-0732">Signal</keyword>
<keyword evidence="3" id="KW-1185">Reference proteome</keyword>
<name>A0AAE0HVJ9_9PEZI</name>
<organism evidence="2 3">
    <name type="scientific">Apodospora peruviana</name>
    <dbReference type="NCBI Taxonomy" id="516989"/>
    <lineage>
        <taxon>Eukaryota</taxon>
        <taxon>Fungi</taxon>
        <taxon>Dikarya</taxon>
        <taxon>Ascomycota</taxon>
        <taxon>Pezizomycotina</taxon>
        <taxon>Sordariomycetes</taxon>
        <taxon>Sordariomycetidae</taxon>
        <taxon>Sordariales</taxon>
        <taxon>Lasiosphaeriaceae</taxon>
        <taxon>Apodospora</taxon>
    </lineage>
</organism>
<feature type="chain" id="PRO_5042281606" evidence="1">
    <location>
        <begin position="19"/>
        <end position="143"/>
    </location>
</feature>
<evidence type="ECO:0000313" key="3">
    <source>
        <dbReference type="Proteomes" id="UP001283341"/>
    </source>
</evidence>
<feature type="signal peptide" evidence="1">
    <location>
        <begin position="1"/>
        <end position="18"/>
    </location>
</feature>
<dbReference type="EMBL" id="JAUEDM010000007">
    <property type="protein sequence ID" value="KAK3313705.1"/>
    <property type="molecule type" value="Genomic_DNA"/>
</dbReference>
<dbReference type="AlphaFoldDB" id="A0AAE0HVJ9"/>
<sequence>MSCYDLVLLFLCGVDTCGNWTCYTRPWNLLVSWVRNMFKLISHLDAWLPLVRHIQVWKLDLGRITCVAKFLGVFNDSVVDDDVTKINDSTRTGEEWEAMDTGLTLELAAGYISRNDQKQHGMRTDGRFLFSGGVCYQLSWGRW</sequence>
<gene>
    <name evidence="2" type="ORF">B0H66DRAFT_358474</name>
</gene>
<evidence type="ECO:0000313" key="2">
    <source>
        <dbReference type="EMBL" id="KAK3313705.1"/>
    </source>
</evidence>
<reference evidence="2" key="1">
    <citation type="journal article" date="2023" name="Mol. Phylogenet. Evol.">
        <title>Genome-scale phylogeny and comparative genomics of the fungal order Sordariales.</title>
        <authorList>
            <person name="Hensen N."/>
            <person name="Bonometti L."/>
            <person name="Westerberg I."/>
            <person name="Brannstrom I.O."/>
            <person name="Guillou S."/>
            <person name="Cros-Aarteil S."/>
            <person name="Calhoun S."/>
            <person name="Haridas S."/>
            <person name="Kuo A."/>
            <person name="Mondo S."/>
            <person name="Pangilinan J."/>
            <person name="Riley R."/>
            <person name="LaButti K."/>
            <person name="Andreopoulos B."/>
            <person name="Lipzen A."/>
            <person name="Chen C."/>
            <person name="Yan M."/>
            <person name="Daum C."/>
            <person name="Ng V."/>
            <person name="Clum A."/>
            <person name="Steindorff A."/>
            <person name="Ohm R.A."/>
            <person name="Martin F."/>
            <person name="Silar P."/>
            <person name="Natvig D.O."/>
            <person name="Lalanne C."/>
            <person name="Gautier V."/>
            <person name="Ament-Velasquez S.L."/>
            <person name="Kruys A."/>
            <person name="Hutchinson M.I."/>
            <person name="Powell A.J."/>
            <person name="Barry K."/>
            <person name="Miller A.N."/>
            <person name="Grigoriev I.V."/>
            <person name="Debuchy R."/>
            <person name="Gladieux P."/>
            <person name="Hiltunen Thoren M."/>
            <person name="Johannesson H."/>
        </authorList>
    </citation>
    <scope>NUCLEOTIDE SEQUENCE</scope>
    <source>
        <strain evidence="2">CBS 118394</strain>
    </source>
</reference>
<reference evidence="2" key="2">
    <citation type="submission" date="2023-06" db="EMBL/GenBank/DDBJ databases">
        <authorList>
            <consortium name="Lawrence Berkeley National Laboratory"/>
            <person name="Haridas S."/>
            <person name="Hensen N."/>
            <person name="Bonometti L."/>
            <person name="Westerberg I."/>
            <person name="Brannstrom I.O."/>
            <person name="Guillou S."/>
            <person name="Cros-Aarteil S."/>
            <person name="Calhoun S."/>
            <person name="Kuo A."/>
            <person name="Mondo S."/>
            <person name="Pangilinan J."/>
            <person name="Riley R."/>
            <person name="Labutti K."/>
            <person name="Andreopoulos B."/>
            <person name="Lipzen A."/>
            <person name="Chen C."/>
            <person name="Yanf M."/>
            <person name="Daum C."/>
            <person name="Ng V."/>
            <person name="Clum A."/>
            <person name="Steindorff A."/>
            <person name="Ohm R."/>
            <person name="Martin F."/>
            <person name="Silar P."/>
            <person name="Natvig D."/>
            <person name="Lalanne C."/>
            <person name="Gautier V."/>
            <person name="Ament-Velasquez S.L."/>
            <person name="Kruys A."/>
            <person name="Hutchinson M.I."/>
            <person name="Powell A.J."/>
            <person name="Barry K."/>
            <person name="Miller A.N."/>
            <person name="Grigoriev I.V."/>
            <person name="Debuchy R."/>
            <person name="Gladieux P."/>
            <person name="Thoren M.H."/>
            <person name="Johannesson H."/>
        </authorList>
    </citation>
    <scope>NUCLEOTIDE SEQUENCE</scope>
    <source>
        <strain evidence="2">CBS 118394</strain>
    </source>
</reference>
<protein>
    <submittedName>
        <fullName evidence="2">Uncharacterized protein</fullName>
    </submittedName>
</protein>
<accession>A0AAE0HVJ9</accession>
<comment type="caution">
    <text evidence="2">The sequence shown here is derived from an EMBL/GenBank/DDBJ whole genome shotgun (WGS) entry which is preliminary data.</text>
</comment>
<evidence type="ECO:0000256" key="1">
    <source>
        <dbReference type="SAM" id="SignalP"/>
    </source>
</evidence>
<proteinExistence type="predicted"/>